<dbReference type="EMBL" id="CASHTH010000343">
    <property type="protein sequence ID" value="CAI7998222.1"/>
    <property type="molecule type" value="Genomic_DNA"/>
</dbReference>
<sequence length="434" mass="48697">MYDCNQGTIDSIDNETRSMRRVRGGQLPVIIPGFLPKVDGFLRDPNAYKDFYGLIHRDMERMVETVARRSEEVGSPPQLILEWLGFGGHAKLGGVLHGMMRDRFPEATFLPIVLVPSEAVLKENMRRETWGAYEETIGTRLVRNSLGVQELQRHPALITDNGLSPNFERLDDKLAVALASMEAGMRYQIDAGSMAETINSFGDYSNGWFGVRVLNRRVDIADTRNGSRLFGPFRGREIVVVNDNAKQLPFAIKSAMWDIMDPKRTDLQLAKHPFPEGDTVMRMVITLPVEPSGLAEIAADVQDQMHREDFDVAYPNVMWSFASSNFQQSPDDRHMHVSLFFPLQNGNIPTISDIMGDDNTPMQLAGTLEYAGFGSRHFMPPVNGHDAETQYGYVSRGQQVRLERERSRIATDDHQQYGYGNGYGNGAGGGEYAR</sequence>
<reference evidence="2" key="1">
    <citation type="submission" date="2023-03" db="EMBL/GenBank/DDBJ databases">
        <authorList>
            <person name="Steffen K."/>
            <person name="Cardenas P."/>
        </authorList>
    </citation>
    <scope>NUCLEOTIDE SEQUENCE</scope>
</reference>
<accession>A0AA35QZR0</accession>
<evidence type="ECO:0000256" key="1">
    <source>
        <dbReference type="SAM" id="MobiDB-lite"/>
    </source>
</evidence>
<dbReference type="AlphaFoldDB" id="A0AA35QZR0"/>
<proteinExistence type="predicted"/>
<evidence type="ECO:0000313" key="3">
    <source>
        <dbReference type="Proteomes" id="UP001174909"/>
    </source>
</evidence>
<evidence type="ECO:0000313" key="2">
    <source>
        <dbReference type="EMBL" id="CAI7998222.1"/>
    </source>
</evidence>
<keyword evidence="3" id="KW-1185">Reference proteome</keyword>
<protein>
    <submittedName>
        <fullName evidence="2">Uncharacterized protein</fullName>
    </submittedName>
</protein>
<feature type="region of interest" description="Disordered" evidence="1">
    <location>
        <begin position="410"/>
        <end position="434"/>
    </location>
</feature>
<name>A0AA35QZR0_GEOBA</name>
<feature type="compositionally biased region" description="Gly residues" evidence="1">
    <location>
        <begin position="419"/>
        <end position="434"/>
    </location>
</feature>
<dbReference type="Proteomes" id="UP001174909">
    <property type="component" value="Unassembled WGS sequence"/>
</dbReference>
<organism evidence="2 3">
    <name type="scientific">Geodia barretti</name>
    <name type="common">Barrett's horny sponge</name>
    <dbReference type="NCBI Taxonomy" id="519541"/>
    <lineage>
        <taxon>Eukaryota</taxon>
        <taxon>Metazoa</taxon>
        <taxon>Porifera</taxon>
        <taxon>Demospongiae</taxon>
        <taxon>Heteroscleromorpha</taxon>
        <taxon>Tetractinellida</taxon>
        <taxon>Astrophorina</taxon>
        <taxon>Geodiidae</taxon>
        <taxon>Geodia</taxon>
    </lineage>
</organism>
<gene>
    <name evidence="2" type="ORF">GBAR_LOCUS2372</name>
</gene>
<comment type="caution">
    <text evidence="2">The sequence shown here is derived from an EMBL/GenBank/DDBJ whole genome shotgun (WGS) entry which is preliminary data.</text>
</comment>